<keyword evidence="1" id="KW-0175">Coiled coil</keyword>
<evidence type="ECO:0000259" key="4">
    <source>
        <dbReference type="Pfam" id="PF00652"/>
    </source>
</evidence>
<name>A0A1G8AJJ5_9PROT</name>
<feature type="compositionally biased region" description="Low complexity" evidence="2">
    <location>
        <begin position="1410"/>
        <end position="1429"/>
    </location>
</feature>
<feature type="coiled-coil region" evidence="1">
    <location>
        <begin position="1855"/>
        <end position="1900"/>
    </location>
</feature>
<evidence type="ECO:0000313" key="6">
    <source>
        <dbReference type="Proteomes" id="UP000217076"/>
    </source>
</evidence>
<evidence type="ECO:0000313" key="5">
    <source>
        <dbReference type="EMBL" id="SDH21185.1"/>
    </source>
</evidence>
<dbReference type="Proteomes" id="UP000217076">
    <property type="component" value="Unassembled WGS sequence"/>
</dbReference>
<feature type="coiled-coil region" evidence="1">
    <location>
        <begin position="1681"/>
        <end position="1708"/>
    </location>
</feature>
<dbReference type="CDD" id="cd00161">
    <property type="entry name" value="beta-trefoil_Ricin-like"/>
    <property type="match status" value="2"/>
</dbReference>
<dbReference type="RefSeq" id="WP_092618424.1">
    <property type="nucleotide sequence ID" value="NZ_FNCV01000005.1"/>
</dbReference>
<dbReference type="PROSITE" id="PS50231">
    <property type="entry name" value="RICIN_B_LECTIN"/>
    <property type="match status" value="1"/>
</dbReference>
<dbReference type="InterPro" id="IPR035992">
    <property type="entry name" value="Ricin_B-like_lectins"/>
</dbReference>
<feature type="chain" id="PRO_5011495213" evidence="3">
    <location>
        <begin position="31"/>
        <end position="2227"/>
    </location>
</feature>
<feature type="domain" description="Ricin B lectin" evidence="4">
    <location>
        <begin position="1929"/>
        <end position="2052"/>
    </location>
</feature>
<dbReference type="Pfam" id="PF00652">
    <property type="entry name" value="Ricin_B_lectin"/>
    <property type="match status" value="1"/>
</dbReference>
<feature type="signal peptide" evidence="3">
    <location>
        <begin position="1"/>
        <end position="30"/>
    </location>
</feature>
<evidence type="ECO:0000256" key="3">
    <source>
        <dbReference type="SAM" id="SignalP"/>
    </source>
</evidence>
<reference evidence="6" key="1">
    <citation type="submission" date="2016-10" db="EMBL/GenBank/DDBJ databases">
        <authorList>
            <person name="Varghese N."/>
            <person name="Submissions S."/>
        </authorList>
    </citation>
    <scope>NUCLEOTIDE SEQUENCE [LARGE SCALE GENOMIC DNA]</scope>
    <source>
        <strain evidence="6">930I</strain>
    </source>
</reference>
<keyword evidence="3" id="KW-0732">Signal</keyword>
<sequence>MFPVRLLLVSALSVLPVLLAALSLAREAGADDPRTLGEVLSAAKSFELVGSAQVISVKRGDERVTVTARVDGQPLVFIQTRGQAHRFSVHIPGRAIHLSDIVPSLKDFPGDQALGVKGLVFDEDKLTVGADIELSGAPFRITLAPASLTVTVAPPPGSTRGAALGDVVPQLKGIPGVDEARFTKLTLAPKAKSLSVEGTLNRAALDLDFDLAKGVSGAVVTLAAPNKDATLGQLLDALKGRPIINDVALGSVVLDRGAGTITGTVYVKGGPADFALTGDPEKGLTDPTFTLTPRSPVEITSALPSLGKVPGVHAFKFDKLALTPRERKLVLSATVGETANKPLTLTFREQAGLEFDVETVPQGSAIDLADVLPRLEDVPGIHVFAFTGLSLVGDTLSVDLSLEGEDATLSVDLEKVSQAADQLAFSLKPETTGRIEVAKLLPELAQVPVVKDMALSGLEFDESTGTIRTALVLGQDKDAPAATLSTQHQADQGGRTFTLTGQDLTLGHLFHDVAGIPGLGDSGFESMTVSRTAMKADATVAGHTVSLFANTDASGRIIGIDFGTLDLANFVPGAAASVLKEVGLSPAVFVYASQADGGALPDDMAQELPTELPEAVRTSKLKQGLNLLAAIDPKSLTGEFGGALKSLDLKDAVLPVAGHFPGAMKHLFSFMKEGAKAVGPEVAKALLSALDINIQLPAVQVSGLKKALTFKPGHLVIAGNADSDPFWDDLPKDTADRYRPKGDLDVSLRGGATLHLKAFGGGKDHDIGLQTLVDLNAGAGAGALTLLGTIEGEGKNPMAGSGPSFFSLDGMRFEKSGFFISLAAEDEASQADDDPDPDKKKKSAGMGFFSQVDLPGKSDLMVEASLTLKDDLPHLDHIVIQGPVDLKDIDPKLAGGDDFILDTLKLYPHGIEAVAETRSSLLDAKAAFYLFEMDPETKAVAKASGENNVLVAAIDIASKAKPFRLSKLAEVAGLKGKDKAAIDNMTGHLKGMATANGALVLASREIKTIEPDKLQDGVAKDLFTGIFGPSKVPVDVGNVTLLSDFDAALMGDVGTLLTSGDSRTGALKLGLSGDAIINGDIDGLFDDNPLGLTLEFLVAESFSLSDLQALKLPSFLTPKKPAGAGEAARFGVLLQTVDETMEVGLIAGFTATYGKGDDEKTFDFSGTFGIQLAEDEVGLSVTGKMDDTWKDAFGIKHFELKEVVITGDITAGTPPEFAFGLGGTTGIWGSDVSLAAKLPMTLAGNIPIPAGLGVKAATSNLNAHTYEVLGYVVAGGGAVGVYLIPGVGQVLIIPMLVVEVALSESYTVHHDIHTGKTITLKDMAKAPVADLEKFMKEVGKAGEWLMTGDLFLSFASPGASDTNLGIPDGVSVGGNVQLFGKKISFQPYIPMRWIYEAINYLGENPPAPAPGEYAPAPTANGAPPAMPTAETGHDGLDATTQRALYRQLRQIIHYEMGLSDDKPGFDYPRPSQADLAATRAALTGHSVGDFTLGGIKFSGVTVSLAPLKVSASASIFQGAESEAVTLSLKNGELVLEASTKLGPLGEVDLDLIYDRERDDFILAGDYQANKSLQTFLEHEISQGIEQIAKTAAGSYSDLQKAVSSLEKLKDEAHADLVKARQTVEKISQKVVDRLAATAAHYKREYDDANSKYHGCHGWKKYYCEAKWWPIRELRKDAWHESQQLLKDAKQALADLKDLEAAVHSAEIKLKKRTTAFALAASRAAAALRIKDVVEDGVSILAGLADVTDDLFTLNAALVAGSLNDLAAGHPLVMELDFSIKGKDYREYFAFKPTDPEFNTLSFAILPIMAAEHAVSALEKQLEDKLGPAVVDGAKLVDAFTTWIKAHIYELIGTTRDNLQKRIANIDYELSQEESRLKPVFATLEKQAGVYEDDYQELTDEANQILKTYKMSDFMPPSQVFKGRYLAVGHSLLCLGVASNGSDVYQENCQDVSTERWDAVPLLRDQDKTGYVHLVSNGLCLMASDQDAPSGSPLTLAQCGDGDHEKWKFISQDGIFSKAVNRASQKCLHFDTLNANEHAGYSIWTSCFGSDSQGLRVIADAEKPTFHKAEKMIQAANGQCLSADPDFADYFSRTRKGHATTSRDQLLAMTRIDDNHLQVDDCTPSERTRFNYVEAVNGDLKLVHAASGWCVVPGPQTSDPLGLFPCDNGMDMFWRLRGPSEEVFLLKNADSGRCMDIGSAPARDPDKAHPAVATPCQQRPEQTLKFAG</sequence>
<dbReference type="OrthoDB" id="8673369at2"/>
<gene>
    <name evidence="5" type="ORF">SAMN05421742_10517</name>
</gene>
<dbReference type="Gene3D" id="2.80.10.50">
    <property type="match status" value="2"/>
</dbReference>
<dbReference type="InterPro" id="IPR000772">
    <property type="entry name" value="Ricin_B_lectin"/>
</dbReference>
<evidence type="ECO:0000256" key="2">
    <source>
        <dbReference type="SAM" id="MobiDB-lite"/>
    </source>
</evidence>
<proteinExistence type="predicted"/>
<organism evidence="5 6">
    <name type="scientific">Roseospirillum parvum</name>
    <dbReference type="NCBI Taxonomy" id="83401"/>
    <lineage>
        <taxon>Bacteria</taxon>
        <taxon>Pseudomonadati</taxon>
        <taxon>Pseudomonadota</taxon>
        <taxon>Alphaproteobacteria</taxon>
        <taxon>Rhodospirillales</taxon>
        <taxon>Rhodospirillaceae</taxon>
        <taxon>Roseospirillum</taxon>
    </lineage>
</organism>
<accession>A0A1G8AJJ5</accession>
<keyword evidence="6" id="KW-1185">Reference proteome</keyword>
<dbReference type="EMBL" id="FNCV01000005">
    <property type="protein sequence ID" value="SDH21185.1"/>
    <property type="molecule type" value="Genomic_DNA"/>
</dbReference>
<feature type="coiled-coil region" evidence="1">
    <location>
        <begin position="1595"/>
        <end position="1651"/>
    </location>
</feature>
<dbReference type="STRING" id="83401.SAMN05421742_10517"/>
<keyword evidence="5" id="KW-0430">Lectin</keyword>
<dbReference type="SUPFAM" id="SSF50370">
    <property type="entry name" value="Ricin B-like lectins"/>
    <property type="match status" value="2"/>
</dbReference>
<protein>
    <submittedName>
        <fullName evidence="5">Ricin-type beta-trefoil lectin domain-containing protein</fullName>
    </submittedName>
</protein>
<feature type="region of interest" description="Disordered" evidence="2">
    <location>
        <begin position="2200"/>
        <end position="2227"/>
    </location>
</feature>
<evidence type="ECO:0000256" key="1">
    <source>
        <dbReference type="SAM" id="Coils"/>
    </source>
</evidence>
<feature type="region of interest" description="Disordered" evidence="2">
    <location>
        <begin position="1409"/>
        <end position="1435"/>
    </location>
</feature>
<dbReference type="GO" id="GO:0030246">
    <property type="term" value="F:carbohydrate binding"/>
    <property type="evidence" value="ECO:0007669"/>
    <property type="project" value="UniProtKB-KW"/>
</dbReference>